<dbReference type="InterPro" id="IPR002372">
    <property type="entry name" value="PQQ_rpt_dom"/>
</dbReference>
<organism evidence="2">
    <name type="scientific">marine sediment metagenome</name>
    <dbReference type="NCBI Taxonomy" id="412755"/>
    <lineage>
        <taxon>unclassified sequences</taxon>
        <taxon>metagenomes</taxon>
        <taxon>ecological metagenomes</taxon>
    </lineage>
</organism>
<dbReference type="AlphaFoldDB" id="X1GMK1"/>
<feature type="domain" description="Pyrrolo-quinoline quinone repeat" evidence="1">
    <location>
        <begin position="1"/>
        <end position="50"/>
    </location>
</feature>
<proteinExistence type="predicted"/>
<reference evidence="2" key="1">
    <citation type="journal article" date="2014" name="Front. Microbiol.">
        <title>High frequency of phylogenetically diverse reductive dehalogenase-homologous genes in deep subseafloor sedimentary metagenomes.</title>
        <authorList>
            <person name="Kawai M."/>
            <person name="Futagami T."/>
            <person name="Toyoda A."/>
            <person name="Takaki Y."/>
            <person name="Nishi S."/>
            <person name="Hori S."/>
            <person name="Arai W."/>
            <person name="Tsubouchi T."/>
            <person name="Morono Y."/>
            <person name="Uchiyama I."/>
            <person name="Ito T."/>
            <person name="Fujiyama A."/>
            <person name="Inagaki F."/>
            <person name="Takami H."/>
        </authorList>
    </citation>
    <scope>NUCLEOTIDE SEQUENCE</scope>
    <source>
        <strain evidence="2">Expedition CK06-06</strain>
    </source>
</reference>
<dbReference type="Gene3D" id="2.40.10.480">
    <property type="match status" value="1"/>
</dbReference>
<dbReference type="Pfam" id="PF13360">
    <property type="entry name" value="PQQ_2"/>
    <property type="match status" value="1"/>
</dbReference>
<feature type="non-terminal residue" evidence="2">
    <location>
        <position position="1"/>
    </location>
</feature>
<evidence type="ECO:0000313" key="2">
    <source>
        <dbReference type="EMBL" id="GAH58412.1"/>
    </source>
</evidence>
<dbReference type="SMART" id="SM00564">
    <property type="entry name" value="PQQ"/>
    <property type="match status" value="1"/>
</dbReference>
<dbReference type="InterPro" id="IPR011047">
    <property type="entry name" value="Quinoprotein_ADH-like_sf"/>
</dbReference>
<dbReference type="EMBL" id="BARU01016098">
    <property type="protein sequence ID" value="GAH58412.1"/>
    <property type="molecule type" value="Genomic_DNA"/>
</dbReference>
<comment type="caution">
    <text evidence="2">The sequence shown here is derived from an EMBL/GenBank/DDBJ whole genome shotgun (WGS) entry which is preliminary data.</text>
</comment>
<feature type="non-terminal residue" evidence="2">
    <location>
        <position position="52"/>
    </location>
</feature>
<accession>X1GMK1</accession>
<dbReference type="SUPFAM" id="SSF50998">
    <property type="entry name" value="Quinoprotein alcohol dehydrogenase-like"/>
    <property type="match status" value="1"/>
</dbReference>
<sequence length="52" mass="5674">PVIDDGTVYISSFDNKVYALDAITGKKKWETAETEGAIASTPLVYNNTVYFG</sequence>
<dbReference type="InterPro" id="IPR018391">
    <property type="entry name" value="PQQ_b-propeller_rpt"/>
</dbReference>
<gene>
    <name evidence="2" type="ORF">S03H2_27133</name>
</gene>
<evidence type="ECO:0000259" key="1">
    <source>
        <dbReference type="Pfam" id="PF13360"/>
    </source>
</evidence>
<name>X1GMK1_9ZZZZ</name>
<protein>
    <recommendedName>
        <fullName evidence="1">Pyrrolo-quinoline quinone repeat domain-containing protein</fullName>
    </recommendedName>
</protein>